<keyword evidence="2 5" id="KW-0288">FMN</keyword>
<evidence type="ECO:0000256" key="4">
    <source>
        <dbReference type="ARBA" id="ARBA00023002"/>
    </source>
</evidence>
<evidence type="ECO:0000313" key="8">
    <source>
        <dbReference type="Proteomes" id="UP001629214"/>
    </source>
</evidence>
<evidence type="ECO:0000256" key="5">
    <source>
        <dbReference type="HAMAP-Rule" id="MF_01204"/>
    </source>
</evidence>
<evidence type="ECO:0000256" key="2">
    <source>
        <dbReference type="ARBA" id="ARBA00022643"/>
    </source>
</evidence>
<protein>
    <recommendedName>
        <fullName evidence="5">Putative NADH dehydrogenase/NAD(P)H nitroreductase PQR63_03360</fullName>
        <ecNumber evidence="5">1.-.-.-</ecNumber>
    </recommendedName>
</protein>
<dbReference type="InterPro" id="IPR023936">
    <property type="entry name" value="RutE-like"/>
</dbReference>
<reference evidence="7 8" key="1">
    <citation type="journal article" date="2024" name="Chem. Sci.">
        <title>Discovery of megapolipeptins by genome mining of a Burkholderiales bacteria collection.</title>
        <authorList>
            <person name="Paulo B.S."/>
            <person name="Recchia M.J.J."/>
            <person name="Lee S."/>
            <person name="Fergusson C.H."/>
            <person name="Romanowski S.B."/>
            <person name="Hernandez A."/>
            <person name="Krull N."/>
            <person name="Liu D.Y."/>
            <person name="Cavanagh H."/>
            <person name="Bos A."/>
            <person name="Gray C.A."/>
            <person name="Murphy B.T."/>
            <person name="Linington R.G."/>
            <person name="Eustaquio A.S."/>
        </authorList>
    </citation>
    <scope>NUCLEOTIDE SEQUENCE [LARGE SCALE GENOMIC DNA]</scope>
    <source>
        <strain evidence="7 8">RL21-008-BIB-B</strain>
    </source>
</reference>
<comment type="cofactor">
    <cofactor evidence="5">
        <name>FMN</name>
        <dbReference type="ChEBI" id="CHEBI:58210"/>
    </cofactor>
</comment>
<evidence type="ECO:0000313" key="7">
    <source>
        <dbReference type="EMBL" id="MFL9877405.1"/>
    </source>
</evidence>
<comment type="similarity">
    <text evidence="5">Belongs to the nitroreductase family. HadB/RutE subfamily.</text>
</comment>
<dbReference type="CDD" id="cd02148">
    <property type="entry name" value="RutE-like"/>
    <property type="match status" value="1"/>
</dbReference>
<evidence type="ECO:0000259" key="6">
    <source>
        <dbReference type="Pfam" id="PF00881"/>
    </source>
</evidence>
<keyword evidence="5" id="KW-0520">NAD</keyword>
<keyword evidence="8" id="KW-1185">Reference proteome</keyword>
<dbReference type="RefSeq" id="WP_408165639.1">
    <property type="nucleotide sequence ID" value="NZ_JAQQFR010000002.1"/>
</dbReference>
<keyword evidence="4 5" id="KW-0560">Oxidoreductase</keyword>
<dbReference type="PANTHER" id="PTHR43543">
    <property type="entry name" value="MALONIC SEMIALDEHYDE REDUCTASE RUTE-RELATED"/>
    <property type="match status" value="1"/>
</dbReference>
<dbReference type="EC" id="1.-.-.-" evidence="5"/>
<dbReference type="HAMAP" id="MF_01204">
    <property type="entry name" value="Oxidoreductase_RutE_HadB"/>
    <property type="match status" value="1"/>
</dbReference>
<sequence>MNDVISDQALDRLFRQARTQNGWLPTAVSDDELQQIYALMKLAPTSANCSPARILFLRSEEAKERLRPALNPGNVDKVMTAPVVAVVAYDTQFYDLLPQLFPHNPGMRDLFTSKPVLAEATAFRNSSLQGAYLMLAARSIGLDVGPMSGFDADKLNAIFFADGRYRVNFLCNLGHGDSSKLFPRSPRLSFEQACQLL</sequence>
<dbReference type="SUPFAM" id="SSF55469">
    <property type="entry name" value="FMN-dependent nitroreductase-like"/>
    <property type="match status" value="1"/>
</dbReference>
<evidence type="ECO:0000256" key="1">
    <source>
        <dbReference type="ARBA" id="ARBA00022630"/>
    </source>
</evidence>
<dbReference type="InterPro" id="IPR029479">
    <property type="entry name" value="Nitroreductase"/>
</dbReference>
<evidence type="ECO:0000256" key="3">
    <source>
        <dbReference type="ARBA" id="ARBA00022857"/>
    </source>
</evidence>
<dbReference type="InterPro" id="IPR050461">
    <property type="entry name" value="Nitroreductase_HadB/RutE"/>
</dbReference>
<dbReference type="Gene3D" id="3.40.109.10">
    <property type="entry name" value="NADH Oxidase"/>
    <property type="match status" value="1"/>
</dbReference>
<dbReference type="NCBIfam" id="NF003768">
    <property type="entry name" value="PRK05365.1"/>
    <property type="match status" value="1"/>
</dbReference>
<keyword evidence="1 5" id="KW-0285">Flavoprotein</keyword>
<dbReference type="GO" id="GO:0035527">
    <property type="term" value="F:3-hydroxypropionate dehydrogenase (NADP+) activity"/>
    <property type="evidence" value="ECO:0007669"/>
    <property type="project" value="UniProtKB-EC"/>
</dbReference>
<dbReference type="Pfam" id="PF00881">
    <property type="entry name" value="Nitroreductase"/>
    <property type="match status" value="1"/>
</dbReference>
<dbReference type="InterPro" id="IPR000415">
    <property type="entry name" value="Nitroreductase-like"/>
</dbReference>
<keyword evidence="3 5" id="KW-0521">NADP</keyword>
<dbReference type="PANTHER" id="PTHR43543:SF1">
    <property type="entry name" value="MALONIC SEMIALDEHYDE REDUCTASE RUTE-RELATED"/>
    <property type="match status" value="1"/>
</dbReference>
<organism evidence="7 8">
    <name type="scientific">Herbaspirillum rhizosphaerae</name>
    <dbReference type="NCBI Taxonomy" id="346179"/>
    <lineage>
        <taxon>Bacteria</taxon>
        <taxon>Pseudomonadati</taxon>
        <taxon>Pseudomonadota</taxon>
        <taxon>Betaproteobacteria</taxon>
        <taxon>Burkholderiales</taxon>
        <taxon>Oxalobacteraceae</taxon>
        <taxon>Herbaspirillum</taxon>
    </lineage>
</organism>
<dbReference type="EMBL" id="JAQQFR010000002">
    <property type="protein sequence ID" value="MFL9877405.1"/>
    <property type="molecule type" value="Genomic_DNA"/>
</dbReference>
<name>A0ABW8Z3H6_9BURK</name>
<dbReference type="Proteomes" id="UP001629214">
    <property type="component" value="Unassembled WGS sequence"/>
</dbReference>
<proteinExistence type="inferred from homology"/>
<feature type="domain" description="Nitroreductase" evidence="6">
    <location>
        <begin position="24"/>
        <end position="175"/>
    </location>
</feature>
<accession>A0ABW8Z3H6</accession>
<comment type="caution">
    <text evidence="7">The sequence shown here is derived from an EMBL/GenBank/DDBJ whole genome shotgun (WGS) entry which is preliminary data.</text>
</comment>
<gene>
    <name evidence="7" type="ORF">PQR63_03360</name>
</gene>